<dbReference type="RefSeq" id="WP_129997358.1">
    <property type="nucleotide sequence ID" value="NZ_SEUB01000001.1"/>
</dbReference>
<keyword evidence="3" id="KW-0433">Leucine-rich repeat</keyword>
<comment type="PTM">
    <text evidence="6">Ubiquitinated in the presence of host E1 ubiquitin-activating enzyme, E2 ubiquitin-conjugating enzyme and ubiquitin.</text>
</comment>
<keyword evidence="5" id="KW-0843">Virulence</keyword>
<dbReference type="PANTHER" id="PTHR48051">
    <property type="match status" value="1"/>
</dbReference>
<dbReference type="SMART" id="SM00369">
    <property type="entry name" value="LRR_TYP"/>
    <property type="match status" value="4"/>
</dbReference>
<dbReference type="InterPro" id="IPR046673">
    <property type="entry name" value="ToxA_N"/>
</dbReference>
<dbReference type="SUPFAM" id="SSF52058">
    <property type="entry name" value="L domain-like"/>
    <property type="match status" value="1"/>
</dbReference>
<dbReference type="GO" id="GO:0005576">
    <property type="term" value="C:extracellular region"/>
    <property type="evidence" value="ECO:0007669"/>
    <property type="project" value="UniProtKB-UniRule"/>
</dbReference>
<dbReference type="PANTHER" id="PTHR48051:SF1">
    <property type="entry name" value="RAS SUPPRESSOR PROTEIN 1"/>
    <property type="match status" value="1"/>
</dbReference>
<keyword evidence="6" id="KW-1035">Host cytoplasm</keyword>
<gene>
    <name evidence="8" type="ORF">EVS84_00955</name>
</gene>
<keyword evidence="6" id="KW-0808">Transferase</keyword>
<evidence type="ECO:0000256" key="6">
    <source>
        <dbReference type="PROSITE-ProRule" id="PRU01398"/>
    </source>
</evidence>
<dbReference type="GO" id="GO:0061630">
    <property type="term" value="F:ubiquitin protein ligase activity"/>
    <property type="evidence" value="ECO:0007669"/>
    <property type="project" value="UniProtKB-EC"/>
</dbReference>
<reference evidence="8 9" key="1">
    <citation type="submission" date="2019-02" db="EMBL/GenBank/DDBJ databases">
        <title>Genome of Pseudomonas korensis isolated from heavy metal contaminated environment.</title>
        <authorList>
            <person name="Ayangbenro A.S."/>
            <person name="Babalola O."/>
        </authorList>
    </citation>
    <scope>NUCLEOTIDE SEQUENCE [LARGE SCALE GENOMIC DNA]</scope>
    <source>
        <strain evidence="8 9">AB36</strain>
    </source>
</reference>
<dbReference type="PROSITE" id="PS52053">
    <property type="entry name" value="NEL"/>
    <property type="match status" value="1"/>
</dbReference>
<accession>A0A4Q4LAC2</accession>
<evidence type="ECO:0000256" key="5">
    <source>
        <dbReference type="ARBA" id="ARBA00023026"/>
    </source>
</evidence>
<keyword evidence="6" id="KW-0833">Ubl conjugation pathway</keyword>
<comment type="catalytic activity">
    <reaction evidence="1">
        <text>S-ubiquitinyl-[E2 ubiquitin-conjugating enzyme]-L-cysteine + [acceptor protein]-L-lysine = [E2 ubiquitin-conjugating enzyme]-L-cysteine + N(6)-ubiquitinyl-[acceptor protein]-L-lysine.</text>
        <dbReference type="EC" id="2.3.2.27"/>
    </reaction>
</comment>
<keyword evidence="6" id="KW-0832">Ubl conjugation</keyword>
<keyword evidence="4" id="KW-0677">Repeat</keyword>
<feature type="domain" description="NEL" evidence="7">
    <location>
        <begin position="1312"/>
        <end position="1603"/>
    </location>
</feature>
<evidence type="ECO:0000256" key="3">
    <source>
        <dbReference type="ARBA" id="ARBA00022614"/>
    </source>
</evidence>
<protein>
    <recommendedName>
        <fullName evidence="2">RING-type E3 ubiquitin transferase</fullName>
        <ecNumber evidence="2">2.3.2.27</ecNumber>
    </recommendedName>
</protein>
<dbReference type="Pfam" id="PF14496">
    <property type="entry name" value="NEL"/>
    <property type="match status" value="1"/>
</dbReference>
<dbReference type="InterPro" id="IPR032675">
    <property type="entry name" value="LRR_dom_sf"/>
</dbReference>
<evidence type="ECO:0000256" key="1">
    <source>
        <dbReference type="ARBA" id="ARBA00000900"/>
    </source>
</evidence>
<dbReference type="Proteomes" id="UP000291107">
    <property type="component" value="Unassembled WGS sequence"/>
</dbReference>
<dbReference type="EC" id="2.3.2.27" evidence="2"/>
<evidence type="ECO:0000313" key="9">
    <source>
        <dbReference type="Proteomes" id="UP000291107"/>
    </source>
</evidence>
<dbReference type="Gene3D" id="3.80.10.10">
    <property type="entry name" value="Ribonuclease Inhibitor"/>
    <property type="match status" value="1"/>
</dbReference>
<proteinExistence type="inferred from homology"/>
<dbReference type="GO" id="GO:0016567">
    <property type="term" value="P:protein ubiquitination"/>
    <property type="evidence" value="ECO:0007669"/>
    <property type="project" value="InterPro"/>
</dbReference>
<evidence type="ECO:0000259" key="7">
    <source>
        <dbReference type="PROSITE" id="PS52053"/>
    </source>
</evidence>
<dbReference type="InterPro" id="IPR029487">
    <property type="entry name" value="NEL_dom"/>
</dbReference>
<evidence type="ECO:0000256" key="2">
    <source>
        <dbReference type="ARBA" id="ARBA00012483"/>
    </source>
</evidence>
<feature type="active site" description="Glycyl thioester intermediate" evidence="6">
    <location>
        <position position="1399"/>
    </location>
</feature>
<dbReference type="GO" id="GO:0005737">
    <property type="term" value="C:cytoplasm"/>
    <property type="evidence" value="ECO:0007669"/>
    <property type="project" value="TreeGrafter"/>
</dbReference>
<dbReference type="EMBL" id="SEUB01000001">
    <property type="protein sequence ID" value="RYM44345.1"/>
    <property type="molecule type" value="Genomic_DNA"/>
</dbReference>
<keyword evidence="6" id="KW-0964">Secreted</keyword>
<evidence type="ECO:0000256" key="4">
    <source>
        <dbReference type="ARBA" id="ARBA00022737"/>
    </source>
</evidence>
<dbReference type="Pfam" id="PF20178">
    <property type="entry name" value="ToxA_N"/>
    <property type="match status" value="1"/>
</dbReference>
<dbReference type="Gene3D" id="1.20.58.360">
    <property type="entry name" value="Shigella T3SS effector IpaH defines"/>
    <property type="match status" value="1"/>
</dbReference>
<dbReference type="InterPro" id="IPR003591">
    <property type="entry name" value="Leu-rich_rpt_typical-subtyp"/>
</dbReference>
<dbReference type="InterPro" id="IPR050216">
    <property type="entry name" value="LRR_domain-containing"/>
</dbReference>
<sequence>MPSKENNIPTTQATILGTLLEATGDLDIAQALQKNLPPHLLTASPATLAVLDQTVRDLHTLQLKVEKDFSRLESLQPFCIRELTAALKKKWPAVYDVERDLLSLPGVDCGCEAVTADESGVEVIKHATQTLLQAAMQNFTEDEEQADAFPSGSVVRVQSAPGGVKDLTPAAFATLCRALDLGKQYQLHLQKTFGLVDDGGKVVASNAMTRDIVAMKKHLLRLDAEQAWLKGDITSSGLRMVKDLIEADGVASPQTLRYGEDPMVMQGIEIFDSCVWGVVVFSARSLEHHPEDGCLVYMPGEPARALYEYPNLAAFKLYLTQQLQTADYREYFARSLDEDDKADFFTAFTDKGEVAVIKQLSIDVSLFDFMLLSHVGKRQIDARKLAVPTADIDEETRRKRLQDWLESGVSLASVAGLFVPVLGQLMMGVAVGQLLGEVFEGVEDWQRGDHQQALSHVLSVVENIALMGVFAGGQKAIGALGGKLLRSHPEFFGQFAAILDHAARPRLWKPELSHYEHALPAGFTIDAGSEEFYRIGVKTIGRVDHRLLAGKYDADGKTWHLEHAQRANAYAPQLVRHVEGGWQVPNEAPEEWSSSAYTLKRIDPQLSEFVDDDLDMMRRLSDTSHEALLQTFNDNLKLPVRLRDTVERVRLIRQLRELTIELHSGEYHSGQPVEEQLHALPTLPGWPTDRYIAVTSAEKAIEATYPATRLLDDTLSVEVTREQLSRGQLLQTVIDGLDQHEVKEMLGAKVAKSTQASALAKKLAAALTADHRAAFKRMYQRYDQSEAGELVKLRQVFTDLSARHGQRLVDRATSVERQHLRSTGRVPLRLAQRARAGIEEVRLDHALAGFHWPRLANVDTDALAIRLLPRLNGWDTQWRLQLRENTLAGPVLEEVGDTAASAENTCTLVKSAAGYEAFNGEGKSLGKVATGPEALFTALFKALPQRQRTLPGFAANTRQLRSKLLDAALQERQVTARTLRNAKAARIEEPACVQGDQAPANKHPRGLLRKVRRLYPRLSEPQASQLIDGLGADPLSRATRVKALQQELKTLRDALFVWSEDALGLKALGGDLAEARHSRKMTAELIEEGFRRFHWVPDEQGKSLCTLNLDGMRVGKLPTLPPGVSFDHIQQLSMKNMAQSDDLAHFLKSFKQLESLELDNNSVTRLPEMLSYMPNLQRLSLANNQLRLTEPTLAKLKRMTALHYLNLNGNPLGATPDVSAMRDLRRLLLRETGLTEMPVGLKNLPSAEWMDLRNNQIKDLPDWLFEVSRRFSQALNLRFNPLSAASETHLENYRNNIGVGMGYLQDDIARLDEQKARSLWMIGNPPAQAAERERIWTAFKDDERGEALFHLLSELGDTADATQGSADMRRRVWAVLEAAQRDPVLCDQVLNLAANPINCTDSAAMNFSHLEVAVEVDRVSNIAGGRPVTAKPLLELGKRLFRLEKLGDLALEHVRKHPKADALEVNLAYRTGLAEALDLPGQPRRMQFAEQAGVTAADLETAKNRITTAELSPEWLKFMQRQGFWTDYLQRTFARKFSPIDALYAPRIDAVFEQAETLPSADYLSQMDAIRLERDEAQQAVIKRLTEESIRLMDLGLCVMPDD</sequence>
<name>A0A4Q4LAC2_9PSED</name>
<evidence type="ECO:0000313" key="8">
    <source>
        <dbReference type="EMBL" id="RYM44345.1"/>
    </source>
</evidence>
<comment type="similarity">
    <text evidence="6">Belongs to the LRR-containing bacterial E3 ligase family.</text>
</comment>
<comment type="caution">
    <text evidence="8">The sequence shown here is derived from an EMBL/GenBank/DDBJ whole genome shotgun (WGS) entry which is preliminary data.</text>
</comment>
<organism evidence="8 9">
    <name type="scientific">Pseudomonas koreensis</name>
    <dbReference type="NCBI Taxonomy" id="198620"/>
    <lineage>
        <taxon>Bacteria</taxon>
        <taxon>Pseudomonadati</taxon>
        <taxon>Pseudomonadota</taxon>
        <taxon>Gammaproteobacteria</taxon>
        <taxon>Pseudomonadales</taxon>
        <taxon>Pseudomonadaceae</taxon>
        <taxon>Pseudomonas</taxon>
    </lineage>
</organism>